<dbReference type="EC" id="2.3.1.57" evidence="2"/>
<keyword evidence="3" id="KW-1185">Reference proteome</keyword>
<reference evidence="2 3" key="1">
    <citation type="submission" date="2020-11" db="EMBL/GenBank/DDBJ databases">
        <title>Pseudonocardia abyssalis sp. nov. and Pseudonocardia oceani sp. nov., description and phylogenomic analysis of two novel actinomycetes isolated from the deep Southern Ocean.</title>
        <authorList>
            <person name="Parra J."/>
        </authorList>
    </citation>
    <scope>NUCLEOTIDE SEQUENCE [LARGE SCALE GENOMIC DNA]</scope>
    <source>
        <strain evidence="2 3">KRD-168</strain>
    </source>
</reference>
<gene>
    <name evidence="2" type="primary">speG</name>
    <name evidence="2" type="ORF">I4I81_01030</name>
</gene>
<dbReference type="NCBIfam" id="NF011709">
    <property type="entry name" value="PRK15130.1"/>
    <property type="match status" value="1"/>
</dbReference>
<dbReference type="GO" id="GO:0004145">
    <property type="term" value="F:diamine N-acetyltransferase activity"/>
    <property type="evidence" value="ECO:0007669"/>
    <property type="project" value="UniProtKB-EC"/>
</dbReference>
<dbReference type="Pfam" id="PF13302">
    <property type="entry name" value="Acetyltransf_3"/>
    <property type="match status" value="1"/>
</dbReference>
<dbReference type="PROSITE" id="PS51186">
    <property type="entry name" value="GNAT"/>
    <property type="match status" value="1"/>
</dbReference>
<organism evidence="2 3">
    <name type="scientific">Pseudonocardia abyssalis</name>
    <dbReference type="NCBI Taxonomy" id="2792008"/>
    <lineage>
        <taxon>Bacteria</taxon>
        <taxon>Bacillati</taxon>
        <taxon>Actinomycetota</taxon>
        <taxon>Actinomycetes</taxon>
        <taxon>Pseudonocardiales</taxon>
        <taxon>Pseudonocardiaceae</taxon>
        <taxon>Pseudonocardia</taxon>
    </lineage>
</organism>
<feature type="domain" description="N-acetyltransferase" evidence="1">
    <location>
        <begin position="6"/>
        <end position="166"/>
    </location>
</feature>
<sequence>MRPMTIRLRALERDDLEFVHGLTNDSRIMSYWFTEPYEALVELRDIYDRHVHDNRERRFVIEADGQPAGIVELVEIDYIHRGAEFQIIVHPAHQGRGYAREATRAALDYAFAVLNLHKVYLVVDIENAAAIHVYRKVGFVTEGELREEFFADGRYRNALRMGILQPEYLDPAAGRA</sequence>
<dbReference type="InterPro" id="IPR000182">
    <property type="entry name" value="GNAT_dom"/>
</dbReference>
<dbReference type="PANTHER" id="PTHR43415:SF6">
    <property type="entry name" value="SPERMIDINE N(1)-ACETYLTRANSFERASE"/>
    <property type="match status" value="1"/>
</dbReference>
<keyword evidence="2" id="KW-0012">Acyltransferase</keyword>
<proteinExistence type="predicted"/>
<accession>A0ABS6UKU3</accession>
<name>A0ABS6UKU3_9PSEU</name>
<evidence type="ECO:0000259" key="1">
    <source>
        <dbReference type="PROSITE" id="PS51186"/>
    </source>
</evidence>
<dbReference type="PANTHER" id="PTHR43415">
    <property type="entry name" value="SPERMIDINE N(1)-ACETYLTRANSFERASE"/>
    <property type="match status" value="1"/>
</dbReference>
<dbReference type="Proteomes" id="UP000694287">
    <property type="component" value="Unassembled WGS sequence"/>
</dbReference>
<dbReference type="EMBL" id="JADQDK010000001">
    <property type="protein sequence ID" value="MBW0132841.1"/>
    <property type="molecule type" value="Genomic_DNA"/>
</dbReference>
<comment type="caution">
    <text evidence="2">The sequence shown here is derived from an EMBL/GenBank/DDBJ whole genome shotgun (WGS) entry which is preliminary data.</text>
</comment>
<evidence type="ECO:0000313" key="2">
    <source>
        <dbReference type="EMBL" id="MBW0132841.1"/>
    </source>
</evidence>
<evidence type="ECO:0000313" key="3">
    <source>
        <dbReference type="Proteomes" id="UP000694287"/>
    </source>
</evidence>
<keyword evidence="2" id="KW-0808">Transferase</keyword>
<protein>
    <submittedName>
        <fullName evidence="2">Spermidine N1-acetyltransferase</fullName>
        <ecNumber evidence="2">2.3.1.57</ecNumber>
    </submittedName>
</protein>
<dbReference type="CDD" id="cd04301">
    <property type="entry name" value="NAT_SF"/>
    <property type="match status" value="1"/>
</dbReference>